<reference evidence="2 3" key="1">
    <citation type="submission" date="2020-10" db="EMBL/GenBank/DDBJ databases">
        <title>Sequencing the genomes of 1000 actinobacteria strains.</title>
        <authorList>
            <person name="Klenk H.-P."/>
        </authorList>
    </citation>
    <scope>NUCLEOTIDE SEQUENCE [LARGE SCALE GENOMIC DNA]</scope>
    <source>
        <strain evidence="2 3">DSM 41803</strain>
    </source>
</reference>
<dbReference type="RefSeq" id="WP_079028235.1">
    <property type="nucleotide sequence ID" value="NZ_JADBGF010000001.1"/>
</dbReference>
<keyword evidence="3" id="KW-1185">Reference proteome</keyword>
<organism evidence="2 3">
    <name type="scientific">Streptomyces stelliscabiei</name>
    <dbReference type="NCBI Taxonomy" id="146820"/>
    <lineage>
        <taxon>Bacteria</taxon>
        <taxon>Bacillati</taxon>
        <taxon>Actinomycetota</taxon>
        <taxon>Actinomycetes</taxon>
        <taxon>Kitasatosporales</taxon>
        <taxon>Streptomycetaceae</taxon>
        <taxon>Streptomyces</taxon>
    </lineage>
</organism>
<protein>
    <submittedName>
        <fullName evidence="2">Uncharacterized protein</fullName>
    </submittedName>
</protein>
<comment type="caution">
    <text evidence="2">The sequence shown here is derived from an EMBL/GenBank/DDBJ whole genome shotgun (WGS) entry which is preliminary data.</text>
</comment>
<evidence type="ECO:0000256" key="1">
    <source>
        <dbReference type="SAM" id="MobiDB-lite"/>
    </source>
</evidence>
<name>A0A8I0PKA3_9ACTN</name>
<proteinExistence type="predicted"/>
<feature type="region of interest" description="Disordered" evidence="1">
    <location>
        <begin position="32"/>
        <end position="53"/>
    </location>
</feature>
<sequence length="167" mass="17614">MNLTLWIAAGLLTAIALAGGISKTFIPRATRATQHGGPMDARRRHRRGTGCHGGEVSQRLTAGFAFSTTMTPQHSTQSATERAPGRPHVELVKGSWVGLLEASPADEAACQADAGVVEFEASFSSDGEAFELVEEGEGLLDGVAELVKLRYAVREVQLCGVPATGWP</sequence>
<gene>
    <name evidence="2" type="ORF">H4687_009102</name>
</gene>
<dbReference type="AlphaFoldDB" id="A0A8I0PKA3"/>
<accession>A0A8I0PKA3</accession>
<dbReference type="Proteomes" id="UP000629287">
    <property type="component" value="Unassembled WGS sequence"/>
</dbReference>
<dbReference type="GeneID" id="86833832"/>
<evidence type="ECO:0000313" key="2">
    <source>
        <dbReference type="EMBL" id="MBE1602973.1"/>
    </source>
</evidence>
<evidence type="ECO:0000313" key="3">
    <source>
        <dbReference type="Proteomes" id="UP000629287"/>
    </source>
</evidence>
<dbReference type="EMBL" id="JADBGF010000001">
    <property type="protein sequence ID" value="MBE1602973.1"/>
    <property type="molecule type" value="Genomic_DNA"/>
</dbReference>